<dbReference type="RefSeq" id="WP_012061898.1">
    <property type="nucleotide sequence ID" value="NC_009620.1"/>
</dbReference>
<evidence type="ECO:0000313" key="4">
    <source>
        <dbReference type="EMBL" id="ABR63770.1"/>
    </source>
</evidence>
<evidence type="ECO:0000313" key="5">
    <source>
        <dbReference type="Proteomes" id="UP000001108"/>
    </source>
</evidence>
<dbReference type="PROSITE" id="PS51186">
    <property type="entry name" value="GNAT"/>
    <property type="match status" value="1"/>
</dbReference>
<dbReference type="InterPro" id="IPR000182">
    <property type="entry name" value="GNAT_dom"/>
</dbReference>
<accession>A6UJE0</accession>
<geneLocation type="plasmid" evidence="4 5">
    <name>pSMED01</name>
</geneLocation>
<reference evidence="5" key="1">
    <citation type="submission" date="2007-06" db="EMBL/GenBank/DDBJ databases">
        <title>Complete sequence of Sinorhizobium medicae WSM419 plasmid pSMED01.</title>
        <authorList>
            <consortium name="US DOE Joint Genome Institute"/>
            <person name="Copeland A."/>
            <person name="Lucas S."/>
            <person name="Lapidus A."/>
            <person name="Barry K."/>
            <person name="Glavina del Rio T."/>
            <person name="Dalin E."/>
            <person name="Tice H."/>
            <person name="Pitluck S."/>
            <person name="Chain P."/>
            <person name="Malfatti S."/>
            <person name="Shin M."/>
            <person name="Vergez L."/>
            <person name="Schmutz J."/>
            <person name="Larimer F."/>
            <person name="Land M."/>
            <person name="Hauser L."/>
            <person name="Kyrpides N."/>
            <person name="Mikhailova N."/>
            <person name="Reeve W.G."/>
            <person name="Richardson P."/>
        </authorList>
    </citation>
    <scope>NUCLEOTIDE SEQUENCE [LARGE SCALE GENOMIC DNA]</scope>
    <source>
        <strain evidence="5">WSM419</strain>
        <plasmid evidence="5">Plasmid pSMED01</plasmid>
    </source>
</reference>
<dbReference type="PATRIC" id="fig|366394.8.peg.1474"/>
<dbReference type="GO" id="GO:0008080">
    <property type="term" value="F:N-acetyltransferase activity"/>
    <property type="evidence" value="ECO:0007669"/>
    <property type="project" value="UniProtKB-ARBA"/>
</dbReference>
<reference evidence="4 5" key="2">
    <citation type="journal article" date="2010" name="Stand. Genomic Sci.">
        <title>Complete genome sequence of the Medicago microsymbiont Ensifer (Sinorhizobium) medicae strain WSM419.</title>
        <authorList>
            <person name="Reeve W."/>
            <person name="Chain P."/>
            <person name="O'Hara G."/>
            <person name="Ardley J."/>
            <person name="Nandesena K."/>
            <person name="Brau L."/>
            <person name="Tiwari R."/>
            <person name="Malfatti S."/>
            <person name="Kiss H."/>
            <person name="Lapidus A."/>
            <person name="Copeland A."/>
            <person name="Nolan M."/>
            <person name="Land M."/>
            <person name="Hauser L."/>
            <person name="Chang Y.J."/>
            <person name="Ivanova N."/>
            <person name="Mavromatis K."/>
            <person name="Markowitz V."/>
            <person name="Kyrpides N."/>
            <person name="Gollagher M."/>
            <person name="Yates R."/>
            <person name="Dilworth M."/>
            <person name="Howieson J."/>
        </authorList>
    </citation>
    <scope>NUCLEOTIDE SEQUENCE [LARGE SCALE GENOMIC DNA]</scope>
    <source>
        <strain evidence="4 5">WSM419</strain>
        <plasmid evidence="5">Plasmid pSMED01</plasmid>
    </source>
</reference>
<sequence length="156" mass="16988">MLPIRLLQPDDPALPALAILMEEMQAHYRVACPPRSEIIAGLKAMPRGAEILVAEEQHRILGFAGFSGIYPGPGLKPGLFLKELYVAGSQRGRGLGRALMQKLASVATQRGLSRIDWTADAENARLLAFYEELGGACKTDKLFFRLDGEALVQLAN</sequence>
<gene>
    <name evidence="4" type="ordered locus">Smed_4989</name>
</gene>
<keyword evidence="2" id="KW-0012">Acyltransferase</keyword>
<keyword evidence="4" id="KW-0614">Plasmid</keyword>
<organism evidence="4 5">
    <name type="scientific">Sinorhizobium medicae (strain WSM419)</name>
    <name type="common">Ensifer medicae</name>
    <dbReference type="NCBI Taxonomy" id="366394"/>
    <lineage>
        <taxon>Bacteria</taxon>
        <taxon>Pseudomonadati</taxon>
        <taxon>Pseudomonadota</taxon>
        <taxon>Alphaproteobacteria</taxon>
        <taxon>Hyphomicrobiales</taxon>
        <taxon>Rhizobiaceae</taxon>
        <taxon>Sinorhizobium/Ensifer group</taxon>
        <taxon>Sinorhizobium</taxon>
    </lineage>
</organism>
<dbReference type="HOGENOM" id="CLU_013985_41_4_5"/>
<dbReference type="CDD" id="cd04301">
    <property type="entry name" value="NAT_SF"/>
    <property type="match status" value="1"/>
</dbReference>
<dbReference type="AlphaFoldDB" id="A6UJE0"/>
<proteinExistence type="predicted"/>
<dbReference type="SUPFAM" id="SSF55729">
    <property type="entry name" value="Acyl-CoA N-acyltransferases (Nat)"/>
    <property type="match status" value="1"/>
</dbReference>
<dbReference type="EMBL" id="CP000739">
    <property type="protein sequence ID" value="ABR63770.1"/>
    <property type="molecule type" value="Genomic_DNA"/>
</dbReference>
<dbReference type="Proteomes" id="UP000001108">
    <property type="component" value="Plasmid pSMED01"/>
</dbReference>
<feature type="domain" description="N-acetyltransferase" evidence="3">
    <location>
        <begin position="2"/>
        <end position="156"/>
    </location>
</feature>
<evidence type="ECO:0000259" key="3">
    <source>
        <dbReference type="PROSITE" id="PS51186"/>
    </source>
</evidence>
<dbReference type="InterPro" id="IPR051016">
    <property type="entry name" value="Diverse_Substrate_AcTransf"/>
</dbReference>
<evidence type="ECO:0000256" key="2">
    <source>
        <dbReference type="ARBA" id="ARBA00023315"/>
    </source>
</evidence>
<evidence type="ECO:0000256" key="1">
    <source>
        <dbReference type="ARBA" id="ARBA00022679"/>
    </source>
</evidence>
<dbReference type="Gene3D" id="3.40.630.30">
    <property type="match status" value="1"/>
</dbReference>
<keyword evidence="1 4" id="KW-0808">Transferase</keyword>
<dbReference type="PANTHER" id="PTHR10545:SF29">
    <property type="entry name" value="GH14572P-RELATED"/>
    <property type="match status" value="1"/>
</dbReference>
<dbReference type="KEGG" id="smd:Smed_4989"/>
<dbReference type="Pfam" id="PF00583">
    <property type="entry name" value="Acetyltransf_1"/>
    <property type="match status" value="1"/>
</dbReference>
<protein>
    <submittedName>
        <fullName evidence="4">GCN5-related N-acetyltransferase</fullName>
    </submittedName>
</protein>
<dbReference type="InterPro" id="IPR016181">
    <property type="entry name" value="Acyl_CoA_acyltransferase"/>
</dbReference>
<dbReference type="OrthoDB" id="7995647at2"/>
<dbReference type="PANTHER" id="PTHR10545">
    <property type="entry name" value="DIAMINE N-ACETYLTRANSFERASE"/>
    <property type="match status" value="1"/>
</dbReference>
<name>A6UJE0_SINMW</name>